<name>A0A6M3LK84_9ZZZZ</name>
<proteinExistence type="predicted"/>
<evidence type="ECO:0000313" key="2">
    <source>
        <dbReference type="EMBL" id="QJI03323.1"/>
    </source>
</evidence>
<protein>
    <submittedName>
        <fullName evidence="1">Uncharacterized protein</fullName>
    </submittedName>
</protein>
<sequence length="242" mass="28109">MRQTKREIMTGVEYVKSKLVDHNTVEYHCIDGTKVIRLHRTDILVFKPNGDVVLNSGGWQTVVTKERMNGFLPKGWGIYQEKNVWYLSKGEYWSDPDRKSWVYQDGITILGTGGVSGASKDRKKLDKRLKDIRVYVDGFMKKLVARELPQPGNGDCWFCLFKDKDGRTRSDHILEHFKDKYYVPSLLMNAIAEIPVSQTSKSSIGYWFKVHDQECTWFEDISKEQVKKSLTRYLKRRLGMAA</sequence>
<evidence type="ECO:0000313" key="1">
    <source>
        <dbReference type="EMBL" id="QJA95320.1"/>
    </source>
</evidence>
<accession>A0A6M3LK84</accession>
<dbReference type="AlphaFoldDB" id="A0A6M3LK84"/>
<dbReference type="InterPro" id="IPR057004">
    <property type="entry name" value="Gp90-like"/>
</dbReference>
<dbReference type="Pfam" id="PF23790">
    <property type="entry name" value="Kyano_Gp96"/>
    <property type="match status" value="1"/>
</dbReference>
<reference evidence="1" key="1">
    <citation type="submission" date="2020-03" db="EMBL/GenBank/DDBJ databases">
        <title>The deep terrestrial virosphere.</title>
        <authorList>
            <person name="Holmfeldt K."/>
            <person name="Nilsson E."/>
            <person name="Simone D."/>
            <person name="Lopez-Fernandez M."/>
            <person name="Wu X."/>
            <person name="de Brujin I."/>
            <person name="Lundin D."/>
            <person name="Andersson A."/>
            <person name="Bertilsson S."/>
            <person name="Dopson M."/>
        </authorList>
    </citation>
    <scope>NUCLEOTIDE SEQUENCE</scope>
    <source>
        <strain evidence="1">MM415B05481</strain>
        <strain evidence="2">TM448B04442</strain>
    </source>
</reference>
<organism evidence="1">
    <name type="scientific">viral metagenome</name>
    <dbReference type="NCBI Taxonomy" id="1070528"/>
    <lineage>
        <taxon>unclassified sequences</taxon>
        <taxon>metagenomes</taxon>
        <taxon>organismal metagenomes</taxon>
    </lineage>
</organism>
<dbReference type="EMBL" id="MT145078">
    <property type="protein sequence ID" value="QJI03323.1"/>
    <property type="molecule type" value="Genomic_DNA"/>
</dbReference>
<dbReference type="EMBL" id="MT143305">
    <property type="protein sequence ID" value="QJA95320.1"/>
    <property type="molecule type" value="Genomic_DNA"/>
</dbReference>
<gene>
    <name evidence="1" type="ORF">MM415B05481_0003</name>
    <name evidence="2" type="ORF">TM448B04442_0004</name>
</gene>